<keyword evidence="3" id="KW-1185">Reference proteome</keyword>
<reference evidence="3" key="1">
    <citation type="journal article" date="2019" name="Int. J. Syst. Evol. Microbiol.">
        <title>The Global Catalogue of Microorganisms (GCM) 10K type strain sequencing project: providing services to taxonomists for standard genome sequencing and annotation.</title>
        <authorList>
            <consortium name="The Broad Institute Genomics Platform"/>
            <consortium name="The Broad Institute Genome Sequencing Center for Infectious Disease"/>
            <person name="Wu L."/>
            <person name="Ma J."/>
        </authorList>
    </citation>
    <scope>NUCLEOTIDE SEQUENCE [LARGE SCALE GENOMIC DNA]</scope>
    <source>
        <strain evidence="3">JCM 11444</strain>
    </source>
</reference>
<gene>
    <name evidence="2" type="ORF">GCM10009575_092170</name>
</gene>
<accession>A0ABP4C374</accession>
<comment type="caution">
    <text evidence="2">The sequence shown here is derived from an EMBL/GenBank/DDBJ whole genome shotgun (WGS) entry which is preliminary data.</text>
</comment>
<evidence type="ECO:0000313" key="3">
    <source>
        <dbReference type="Proteomes" id="UP001500418"/>
    </source>
</evidence>
<organism evidence="2 3">
    <name type="scientific">Streptomyces rhizosphaericus</name>
    <dbReference type="NCBI Taxonomy" id="114699"/>
    <lineage>
        <taxon>Bacteria</taxon>
        <taxon>Bacillati</taxon>
        <taxon>Actinomycetota</taxon>
        <taxon>Actinomycetes</taxon>
        <taxon>Kitasatosporales</taxon>
        <taxon>Streptomycetaceae</taxon>
        <taxon>Streptomyces</taxon>
        <taxon>Streptomyces violaceusniger group</taxon>
    </lineage>
</organism>
<proteinExistence type="predicted"/>
<sequence>MNARFGCAFGRIGLRGRRTALDTAGEGRAGHSEAPVAVRRRAGWGQTAALGLAEAFCEPGSARQKAVRLAGLLTEGAPSAMEETTRILAPWPTGLEAVLTEEARTQPRLPPGADFAKKQIRQGRRRNHGDARLSAPDPGR</sequence>
<evidence type="ECO:0000256" key="1">
    <source>
        <dbReference type="SAM" id="MobiDB-lite"/>
    </source>
</evidence>
<name>A0ABP4C374_9ACTN</name>
<protein>
    <submittedName>
        <fullName evidence="2">Uncharacterized protein</fullName>
    </submittedName>
</protein>
<dbReference type="EMBL" id="BAAAID010000118">
    <property type="protein sequence ID" value="GAA0959537.1"/>
    <property type="molecule type" value="Genomic_DNA"/>
</dbReference>
<dbReference type="Proteomes" id="UP001500418">
    <property type="component" value="Unassembled WGS sequence"/>
</dbReference>
<evidence type="ECO:0000313" key="2">
    <source>
        <dbReference type="EMBL" id="GAA0959537.1"/>
    </source>
</evidence>
<feature type="region of interest" description="Disordered" evidence="1">
    <location>
        <begin position="104"/>
        <end position="140"/>
    </location>
</feature>
<feature type="compositionally biased region" description="Basic residues" evidence="1">
    <location>
        <begin position="118"/>
        <end position="127"/>
    </location>
</feature>